<feature type="transmembrane region" description="Helical" evidence="1">
    <location>
        <begin position="66"/>
        <end position="89"/>
    </location>
</feature>
<gene>
    <name evidence="3" type="ORF">FOKN1_2472</name>
</gene>
<sequence>MHTHLIGILAILLYLASSSLLVARMVRGLEPGAGGRNSVIGLGFAGVVLHAVVLWPALVTASGLNLGFFNAASLIALLSAALLLLASLYRPLENLGVLLLPVAALTIALMFAYSTEHIILDQSSWQLDLHVLISVIAYSVLGLAALQALLLAVQEHQLRHHRLGGILQVLPPLRGMELILMQLIGVGFALLTLALVTGVLFLEDIFAQHLVHKTVLSIIAWAVFGVLLWGHWRFGWRGRTAIRWTLGGFIFLMLSYFGTKLVLEILLRA</sequence>
<name>A0A1Z4VUH6_9GAMM</name>
<dbReference type="KEGG" id="ttc:FOKN1_2472"/>
<keyword evidence="1" id="KW-1133">Transmembrane helix</keyword>
<protein>
    <submittedName>
        <fullName evidence="3">Cytochrome c assembly protein</fullName>
    </submittedName>
</protein>
<feature type="transmembrane region" description="Helical" evidence="1">
    <location>
        <begin position="39"/>
        <end position="59"/>
    </location>
</feature>
<dbReference type="InterPro" id="IPR002541">
    <property type="entry name" value="Cyt_c_assembly"/>
</dbReference>
<keyword evidence="4" id="KW-1185">Reference proteome</keyword>
<feature type="transmembrane region" description="Helical" evidence="1">
    <location>
        <begin position="95"/>
        <end position="115"/>
    </location>
</feature>
<organism evidence="3 4">
    <name type="scientific">Thiohalobacter thiocyanaticus</name>
    <dbReference type="NCBI Taxonomy" id="585455"/>
    <lineage>
        <taxon>Bacteria</taxon>
        <taxon>Pseudomonadati</taxon>
        <taxon>Pseudomonadota</taxon>
        <taxon>Gammaproteobacteria</taxon>
        <taxon>Thiohalobacterales</taxon>
        <taxon>Thiohalobacteraceae</taxon>
        <taxon>Thiohalobacter</taxon>
    </lineage>
</organism>
<feature type="transmembrane region" description="Helical" evidence="1">
    <location>
        <begin position="127"/>
        <end position="153"/>
    </location>
</feature>
<dbReference type="GO" id="GO:0020037">
    <property type="term" value="F:heme binding"/>
    <property type="evidence" value="ECO:0007669"/>
    <property type="project" value="InterPro"/>
</dbReference>
<evidence type="ECO:0000259" key="2">
    <source>
        <dbReference type="Pfam" id="PF01578"/>
    </source>
</evidence>
<dbReference type="EMBL" id="AP018052">
    <property type="protein sequence ID" value="BAZ94844.1"/>
    <property type="molecule type" value="Genomic_DNA"/>
</dbReference>
<dbReference type="PANTHER" id="PTHR38034:SF1">
    <property type="entry name" value="INNER MEMBRANE PROTEIN YPJD"/>
    <property type="match status" value="1"/>
</dbReference>
<dbReference type="RefSeq" id="WP_096366896.1">
    <property type="nucleotide sequence ID" value="NZ_AP018052.1"/>
</dbReference>
<feature type="transmembrane region" description="Helical" evidence="1">
    <location>
        <begin position="244"/>
        <end position="263"/>
    </location>
</feature>
<dbReference type="PANTHER" id="PTHR38034">
    <property type="entry name" value="INNER MEMBRANE PROTEIN YPJD"/>
    <property type="match status" value="1"/>
</dbReference>
<dbReference type="Pfam" id="PF01578">
    <property type="entry name" value="Cytochrom_C_asm"/>
    <property type="match status" value="1"/>
</dbReference>
<evidence type="ECO:0000256" key="1">
    <source>
        <dbReference type="SAM" id="Phobius"/>
    </source>
</evidence>
<dbReference type="GO" id="GO:0005886">
    <property type="term" value="C:plasma membrane"/>
    <property type="evidence" value="ECO:0007669"/>
    <property type="project" value="TreeGrafter"/>
</dbReference>
<reference evidence="3 4" key="1">
    <citation type="submission" date="2017-05" db="EMBL/GenBank/DDBJ databases">
        <title>Thiocyanate degradation by Thiohalobacter thiocyanaticus FOKN1.</title>
        <authorList>
            <person name="Oshiki M."/>
            <person name="Fukushima T."/>
            <person name="Kawano S."/>
            <person name="Nakagawa J."/>
        </authorList>
    </citation>
    <scope>NUCLEOTIDE SEQUENCE [LARGE SCALE GENOMIC DNA]</scope>
    <source>
        <strain evidence="3 4">FOKN1</strain>
    </source>
</reference>
<feature type="transmembrane region" description="Helical" evidence="1">
    <location>
        <begin position="214"/>
        <end position="232"/>
    </location>
</feature>
<evidence type="ECO:0000313" key="4">
    <source>
        <dbReference type="Proteomes" id="UP000218765"/>
    </source>
</evidence>
<keyword evidence="1" id="KW-0812">Transmembrane</keyword>
<feature type="domain" description="Cytochrome c assembly protein" evidence="2">
    <location>
        <begin position="47"/>
        <end position="266"/>
    </location>
</feature>
<dbReference type="InterPro" id="IPR052372">
    <property type="entry name" value="YpjD/HemX"/>
</dbReference>
<dbReference type="GO" id="GO:0017004">
    <property type="term" value="P:cytochrome complex assembly"/>
    <property type="evidence" value="ECO:0007669"/>
    <property type="project" value="InterPro"/>
</dbReference>
<evidence type="ECO:0000313" key="3">
    <source>
        <dbReference type="EMBL" id="BAZ94844.1"/>
    </source>
</evidence>
<dbReference type="AlphaFoldDB" id="A0A1Z4VUH6"/>
<proteinExistence type="predicted"/>
<keyword evidence="1" id="KW-0472">Membrane</keyword>
<dbReference type="Proteomes" id="UP000218765">
    <property type="component" value="Chromosome"/>
</dbReference>
<feature type="transmembrane region" description="Helical" evidence="1">
    <location>
        <begin position="179"/>
        <end position="202"/>
    </location>
</feature>
<dbReference type="OrthoDB" id="9780793at2"/>
<accession>A0A1Z4VUH6</accession>